<proteinExistence type="predicted"/>
<dbReference type="AlphaFoldDB" id="A0AB39UYQ6"/>
<dbReference type="PROSITE" id="PS51257">
    <property type="entry name" value="PROKAR_LIPOPROTEIN"/>
    <property type="match status" value="1"/>
</dbReference>
<dbReference type="RefSeq" id="WP_369602133.1">
    <property type="nucleotide sequence ID" value="NZ_CP154858.1"/>
</dbReference>
<evidence type="ECO:0000313" key="2">
    <source>
        <dbReference type="EMBL" id="XDT73137.1"/>
    </source>
</evidence>
<keyword evidence="1" id="KW-1133">Transmembrane helix</keyword>
<keyword evidence="1" id="KW-0472">Membrane</keyword>
<dbReference type="EMBL" id="CP154858">
    <property type="protein sequence ID" value="XDT73137.1"/>
    <property type="molecule type" value="Genomic_DNA"/>
</dbReference>
<name>A0AB39UYQ6_9GAMM</name>
<gene>
    <name evidence="2" type="ORF">AAIA72_03925</name>
</gene>
<organism evidence="2">
    <name type="scientific">Thermohahella caldifontis</name>
    <dbReference type="NCBI Taxonomy" id="3142973"/>
    <lineage>
        <taxon>Bacteria</taxon>
        <taxon>Pseudomonadati</taxon>
        <taxon>Pseudomonadota</taxon>
        <taxon>Gammaproteobacteria</taxon>
        <taxon>Oceanospirillales</taxon>
        <taxon>Hahellaceae</taxon>
        <taxon>Thermohahella</taxon>
    </lineage>
</organism>
<reference evidence="2" key="1">
    <citation type="submission" date="2024-05" db="EMBL/GenBank/DDBJ databases">
        <title>Genome sequencing of novel strain.</title>
        <authorList>
            <person name="Ganbat D."/>
            <person name="Ganbat S."/>
            <person name="Lee S.-J."/>
        </authorList>
    </citation>
    <scope>NUCLEOTIDE SEQUENCE</scope>
    <source>
        <strain evidence="2">SMD15-11</strain>
    </source>
</reference>
<sequence>MRSQQFVRWAVLVGSVGVLSGCSSYYAYYGRFQAETSQGHMRDAVIAWYTNERGDWSLLDSEGTAITLQTQCSQRTLRFAPNALCSSDKSKIVWCGEPGKDLDWKGRPITTQDQVCGEIRSAGARNTGSGVADLGTTIELTIQCYPATPVVQQGEETLNFDYIRASSVPYRIRVKKVEMGSAEDRMPELSEKGCK</sequence>
<keyword evidence="1" id="KW-0812">Transmembrane</keyword>
<dbReference type="KEGG" id="tcd:AAIA72_03925"/>
<feature type="transmembrane region" description="Helical" evidence="1">
    <location>
        <begin position="6"/>
        <end position="28"/>
    </location>
</feature>
<evidence type="ECO:0000256" key="1">
    <source>
        <dbReference type="SAM" id="Phobius"/>
    </source>
</evidence>
<accession>A0AB39UYQ6</accession>
<protein>
    <submittedName>
        <fullName evidence="2">Uncharacterized protein</fullName>
    </submittedName>
</protein>